<dbReference type="FunFam" id="3.80.10.10:FF:000041">
    <property type="entry name" value="LRR receptor-like serine/threonine-protein kinase ERECTA"/>
    <property type="match status" value="1"/>
</dbReference>
<evidence type="ECO:0000256" key="7">
    <source>
        <dbReference type="ARBA" id="ARBA00022553"/>
    </source>
</evidence>
<evidence type="ECO:0000256" key="17">
    <source>
        <dbReference type="ARBA" id="ARBA00023136"/>
    </source>
</evidence>
<keyword evidence="9" id="KW-0808">Transferase</keyword>
<evidence type="ECO:0000256" key="18">
    <source>
        <dbReference type="ARBA" id="ARBA00023170"/>
    </source>
</evidence>
<dbReference type="InterPro" id="IPR011009">
    <property type="entry name" value="Kinase-like_dom_sf"/>
</dbReference>
<comment type="caution">
    <text evidence="26">The sequence shown here is derived from an EMBL/GenBank/DDBJ whole genome shotgun (WGS) entry which is preliminary data.</text>
</comment>
<dbReference type="PROSITE" id="PS50011">
    <property type="entry name" value="PROTEIN_KINASE_DOM"/>
    <property type="match status" value="1"/>
</dbReference>
<feature type="binding site" evidence="22">
    <location>
        <position position="724"/>
    </location>
    <ligand>
        <name>ATP</name>
        <dbReference type="ChEBI" id="CHEBI:30616"/>
    </ligand>
</feature>
<keyword evidence="7" id="KW-0597">Phosphoprotein</keyword>
<evidence type="ECO:0000256" key="19">
    <source>
        <dbReference type="ARBA" id="ARBA00023180"/>
    </source>
</evidence>
<dbReference type="SUPFAM" id="SSF56112">
    <property type="entry name" value="Protein kinase-like (PK-like)"/>
    <property type="match status" value="1"/>
</dbReference>
<keyword evidence="15 22" id="KW-0067">ATP-binding</keyword>
<evidence type="ECO:0000256" key="23">
    <source>
        <dbReference type="SAM" id="Phobius"/>
    </source>
</evidence>
<comment type="subcellular location">
    <subcellularLocation>
        <location evidence="1">Cell membrane</location>
        <topology evidence="1">Single-pass membrane protein</topology>
    </subcellularLocation>
    <subcellularLocation>
        <location evidence="2">Membrane</location>
        <topology evidence="2">Single-pass type I membrane protein</topology>
    </subcellularLocation>
</comment>
<evidence type="ECO:0000256" key="14">
    <source>
        <dbReference type="ARBA" id="ARBA00022777"/>
    </source>
</evidence>
<dbReference type="EC" id="2.7.11.1" evidence="4"/>
<dbReference type="FunFam" id="3.80.10.10:FF:000288">
    <property type="entry name" value="LRR receptor-like serine/threonine-protein kinase EFR"/>
    <property type="match status" value="1"/>
</dbReference>
<evidence type="ECO:0000256" key="11">
    <source>
        <dbReference type="ARBA" id="ARBA00022729"/>
    </source>
</evidence>
<feature type="transmembrane region" description="Helical" evidence="23">
    <location>
        <begin position="643"/>
        <end position="663"/>
    </location>
</feature>
<evidence type="ECO:0000256" key="15">
    <source>
        <dbReference type="ARBA" id="ARBA00022840"/>
    </source>
</evidence>
<gene>
    <name evidence="26" type="ORF">QN277_029277</name>
</gene>
<evidence type="ECO:0000256" key="13">
    <source>
        <dbReference type="ARBA" id="ARBA00022741"/>
    </source>
</evidence>
<evidence type="ECO:0000256" key="24">
    <source>
        <dbReference type="SAM" id="SignalP"/>
    </source>
</evidence>
<organism evidence="26 27">
    <name type="scientific">Acacia crassicarpa</name>
    <name type="common">northern wattle</name>
    <dbReference type="NCBI Taxonomy" id="499986"/>
    <lineage>
        <taxon>Eukaryota</taxon>
        <taxon>Viridiplantae</taxon>
        <taxon>Streptophyta</taxon>
        <taxon>Embryophyta</taxon>
        <taxon>Tracheophyta</taxon>
        <taxon>Spermatophyta</taxon>
        <taxon>Magnoliopsida</taxon>
        <taxon>eudicotyledons</taxon>
        <taxon>Gunneridae</taxon>
        <taxon>Pentapetalae</taxon>
        <taxon>rosids</taxon>
        <taxon>fabids</taxon>
        <taxon>Fabales</taxon>
        <taxon>Fabaceae</taxon>
        <taxon>Caesalpinioideae</taxon>
        <taxon>mimosoid clade</taxon>
        <taxon>Acacieae</taxon>
        <taxon>Acacia</taxon>
    </lineage>
</organism>
<evidence type="ECO:0000256" key="1">
    <source>
        <dbReference type="ARBA" id="ARBA00004162"/>
    </source>
</evidence>
<name>A0AAE1J7V5_9FABA</name>
<keyword evidence="18" id="KW-0675">Receptor</keyword>
<dbReference type="Pfam" id="PF13855">
    <property type="entry name" value="LRR_8"/>
    <property type="match status" value="2"/>
</dbReference>
<evidence type="ECO:0000256" key="9">
    <source>
        <dbReference type="ARBA" id="ARBA00022679"/>
    </source>
</evidence>
<evidence type="ECO:0000256" key="4">
    <source>
        <dbReference type="ARBA" id="ARBA00012513"/>
    </source>
</evidence>
<evidence type="ECO:0000256" key="2">
    <source>
        <dbReference type="ARBA" id="ARBA00004479"/>
    </source>
</evidence>
<dbReference type="InterPro" id="IPR003591">
    <property type="entry name" value="Leu-rich_rpt_typical-subtyp"/>
</dbReference>
<keyword evidence="16 23" id="KW-1133">Transmembrane helix</keyword>
<dbReference type="Pfam" id="PF00069">
    <property type="entry name" value="Pkinase"/>
    <property type="match status" value="1"/>
</dbReference>
<feature type="signal peptide" evidence="24">
    <location>
        <begin position="1"/>
        <end position="21"/>
    </location>
</feature>
<evidence type="ECO:0000256" key="8">
    <source>
        <dbReference type="ARBA" id="ARBA00022614"/>
    </source>
</evidence>
<keyword evidence="6" id="KW-0723">Serine/threonine-protein kinase</keyword>
<comment type="catalytic activity">
    <reaction evidence="20">
        <text>L-threonyl-[protein] + ATP = O-phospho-L-threonyl-[protein] + ADP + H(+)</text>
        <dbReference type="Rhea" id="RHEA:46608"/>
        <dbReference type="Rhea" id="RHEA-COMP:11060"/>
        <dbReference type="Rhea" id="RHEA-COMP:11605"/>
        <dbReference type="ChEBI" id="CHEBI:15378"/>
        <dbReference type="ChEBI" id="CHEBI:30013"/>
        <dbReference type="ChEBI" id="CHEBI:30616"/>
        <dbReference type="ChEBI" id="CHEBI:61977"/>
        <dbReference type="ChEBI" id="CHEBI:456216"/>
        <dbReference type="EC" id="2.7.11.1"/>
    </reaction>
</comment>
<comment type="similarity">
    <text evidence="3">Belongs to the protein kinase superfamily. Ser/Thr protein kinase family.</text>
</comment>
<comment type="catalytic activity">
    <reaction evidence="21">
        <text>L-seryl-[protein] + ATP = O-phospho-L-seryl-[protein] + ADP + H(+)</text>
        <dbReference type="Rhea" id="RHEA:17989"/>
        <dbReference type="Rhea" id="RHEA-COMP:9863"/>
        <dbReference type="Rhea" id="RHEA-COMP:11604"/>
        <dbReference type="ChEBI" id="CHEBI:15378"/>
        <dbReference type="ChEBI" id="CHEBI:29999"/>
        <dbReference type="ChEBI" id="CHEBI:30616"/>
        <dbReference type="ChEBI" id="CHEBI:83421"/>
        <dbReference type="ChEBI" id="CHEBI:456216"/>
        <dbReference type="EC" id="2.7.11.1"/>
    </reaction>
</comment>
<evidence type="ECO:0000256" key="3">
    <source>
        <dbReference type="ARBA" id="ARBA00008684"/>
    </source>
</evidence>
<dbReference type="SMART" id="SM00369">
    <property type="entry name" value="LRR_TYP"/>
    <property type="match status" value="9"/>
</dbReference>
<feature type="chain" id="PRO_5042007693" description="non-specific serine/threonine protein kinase" evidence="24">
    <location>
        <begin position="22"/>
        <end position="1008"/>
    </location>
</feature>
<dbReference type="PANTHER" id="PTHR27008:SF592">
    <property type="entry name" value="LEUCINE-RICH REPEAT RECEPTOR-LIKE PROTEIN KINASE FAMILY PROTEIN-RELATED"/>
    <property type="match status" value="1"/>
</dbReference>
<dbReference type="Proteomes" id="UP001293593">
    <property type="component" value="Unassembled WGS sequence"/>
</dbReference>
<keyword evidence="11 24" id="KW-0732">Signal</keyword>
<dbReference type="InterPro" id="IPR032675">
    <property type="entry name" value="LRR_dom_sf"/>
</dbReference>
<dbReference type="Gene3D" id="1.10.510.10">
    <property type="entry name" value="Transferase(Phosphotransferase) domain 1"/>
    <property type="match status" value="1"/>
</dbReference>
<evidence type="ECO:0000256" key="5">
    <source>
        <dbReference type="ARBA" id="ARBA00022475"/>
    </source>
</evidence>
<dbReference type="InterPro" id="IPR008271">
    <property type="entry name" value="Ser/Thr_kinase_AS"/>
</dbReference>
<evidence type="ECO:0000256" key="16">
    <source>
        <dbReference type="ARBA" id="ARBA00022989"/>
    </source>
</evidence>
<dbReference type="FunFam" id="3.80.10.10:FF:000101">
    <property type="entry name" value="LRR receptor-like serine/threonine-protein kinase ERECTA"/>
    <property type="match status" value="1"/>
</dbReference>
<dbReference type="PANTHER" id="PTHR27008">
    <property type="entry name" value="OS04G0122200 PROTEIN"/>
    <property type="match status" value="1"/>
</dbReference>
<evidence type="ECO:0000313" key="26">
    <source>
        <dbReference type="EMBL" id="KAK4263927.1"/>
    </source>
</evidence>
<protein>
    <recommendedName>
        <fullName evidence="4">non-specific serine/threonine protein kinase</fullName>
        <ecNumber evidence="4">2.7.11.1</ecNumber>
    </recommendedName>
</protein>
<evidence type="ECO:0000313" key="27">
    <source>
        <dbReference type="Proteomes" id="UP001293593"/>
    </source>
</evidence>
<keyword evidence="17 23" id="KW-0472">Membrane</keyword>
<evidence type="ECO:0000256" key="10">
    <source>
        <dbReference type="ARBA" id="ARBA00022692"/>
    </source>
</evidence>
<dbReference type="SUPFAM" id="SSF52058">
    <property type="entry name" value="L domain-like"/>
    <property type="match status" value="2"/>
</dbReference>
<dbReference type="InterPro" id="IPR013210">
    <property type="entry name" value="LRR_N_plant-typ"/>
</dbReference>
<keyword evidence="10 23" id="KW-0812">Transmembrane</keyword>
<dbReference type="EMBL" id="JAWXYG010000009">
    <property type="protein sequence ID" value="KAK4263927.1"/>
    <property type="molecule type" value="Genomic_DNA"/>
</dbReference>
<keyword evidence="12" id="KW-0677">Repeat</keyword>
<evidence type="ECO:0000256" key="22">
    <source>
        <dbReference type="PROSITE-ProRule" id="PRU10141"/>
    </source>
</evidence>
<evidence type="ECO:0000259" key="25">
    <source>
        <dbReference type="PROSITE" id="PS50011"/>
    </source>
</evidence>
<keyword evidence="8" id="KW-0433">Leucine-rich repeat</keyword>
<dbReference type="PROSITE" id="PS00108">
    <property type="entry name" value="PROTEIN_KINASE_ST"/>
    <property type="match status" value="1"/>
</dbReference>
<dbReference type="SMART" id="SM00365">
    <property type="entry name" value="LRR_SD22"/>
    <property type="match status" value="7"/>
</dbReference>
<keyword evidence="5" id="KW-1003">Cell membrane</keyword>
<dbReference type="SMART" id="SM00220">
    <property type="entry name" value="S_TKc"/>
    <property type="match status" value="1"/>
</dbReference>
<evidence type="ECO:0000256" key="12">
    <source>
        <dbReference type="ARBA" id="ARBA00022737"/>
    </source>
</evidence>
<dbReference type="GO" id="GO:0005524">
    <property type="term" value="F:ATP binding"/>
    <property type="evidence" value="ECO:0007669"/>
    <property type="project" value="UniProtKB-UniRule"/>
</dbReference>
<dbReference type="Gene3D" id="3.30.200.20">
    <property type="entry name" value="Phosphorylase Kinase, domain 1"/>
    <property type="match status" value="1"/>
</dbReference>
<evidence type="ECO:0000256" key="6">
    <source>
        <dbReference type="ARBA" id="ARBA00022527"/>
    </source>
</evidence>
<feature type="domain" description="Protein kinase" evidence="25">
    <location>
        <begin position="696"/>
        <end position="1006"/>
    </location>
</feature>
<dbReference type="PROSITE" id="PS00107">
    <property type="entry name" value="PROTEIN_KINASE_ATP"/>
    <property type="match status" value="1"/>
</dbReference>
<keyword evidence="13 22" id="KW-0547">Nucleotide-binding</keyword>
<dbReference type="InterPro" id="IPR000719">
    <property type="entry name" value="Prot_kinase_dom"/>
</dbReference>
<dbReference type="AlphaFoldDB" id="A0AAE1J7V5"/>
<proteinExistence type="inferred from homology"/>
<dbReference type="FunFam" id="1.10.510.10:FF:000358">
    <property type="entry name" value="Putative leucine-rich repeat receptor-like serine/threonine-protein kinase"/>
    <property type="match status" value="1"/>
</dbReference>
<dbReference type="InterPro" id="IPR051809">
    <property type="entry name" value="Plant_receptor-like_S/T_kinase"/>
</dbReference>
<sequence length="1008" mass="111976">MLLHLFVFFILIFQCWKPVSSLSNETDRLSLIKFKESIYKDPYRIMDSWNSSTHFCDWHGISCSHKHHRVTHLILKRYQLSGTISPFIGNLSFLRIIDLQNNNFHGEIPKDLGRLFRLEILHLDNNTLTGEFPINVTSCSNLEYLAFGGNHLIGKIPMEIGSLHKLEVLYLLQNNFTGQIPTSLWNITSLIFLSLDANNLEGTIPIEIGQLKNMTDFEVGGNKLSGTIPFALYNLSSLAYIILVGNHFNGRLPANMFSNLPNLQLLALGGNQFSGRIPTSIVNATMLVGISIGGNNFAGQIPNLGKMHDLSILELSDNSLGSNSSKDWEFLNSLSNCSKLERLYLLQNNFGGHLPKTIGNLSTKITHLDLSQNQICGRIPMELGNLINLMLLDIQMNYFSDMIPNTFGKFHNLQYLSLMGNKLSGEIIHFIGNLTQLFHLDLSYNMLEEKVPASIGNCESLQYLDLSQNNFRGAIPIQLFTLSTLSILLNLSHNTFGGDVPNEFGNLKNIGKLDVSHNQFSGQIPQTIGDCQSLESLFLQGNFFQETIPISLASLKGLRYLDLSQNNLSGTIPKGLQDVASLEYLNVSFNMLEGEVPSKGVFQNESAISLVGNNKLCGGISKLELPPCPTKSNGQRKHQNLKLVVSICCVIAFILLVVVGIYYGRKISKKSSSSSPTIDMIYKVSYQSLHNATNGFSVDKLIGSGSFGSVYKGSLESQEVVAIKVINLQIRGAHKSFVAECNALRNAKHRNLVQIITCCSSIDYKGNEFKALVYEYMVNGNLENWLHPTTENPNHQRLLLLDQIINILMDIVSALNYLHYEYGQPLIHCDLKPSNVLLDDNMVAHLSDFGLASLLSIVSVVSNETSSTLGIKGTIGYIPPEYGMGSEVSMQGDMYSFGILTLEMLTKKRPTEDIFNGGHNLQTYVKVAFPDKLLEVVSPTILPQELEHIVGVSGDISENMMQIHPNVEKCLHSLFKIGLTCSMESPHERMSAGDVIKELNSIKSFFPF</sequence>
<keyword evidence="19" id="KW-0325">Glycoprotein</keyword>
<dbReference type="FunFam" id="3.30.200.20:FF:000432">
    <property type="entry name" value="LRR receptor-like serine/threonine-protein kinase EFR"/>
    <property type="match status" value="1"/>
</dbReference>
<dbReference type="GO" id="GO:0004674">
    <property type="term" value="F:protein serine/threonine kinase activity"/>
    <property type="evidence" value="ECO:0007669"/>
    <property type="project" value="UniProtKB-KW"/>
</dbReference>
<evidence type="ECO:0000256" key="21">
    <source>
        <dbReference type="ARBA" id="ARBA00048679"/>
    </source>
</evidence>
<dbReference type="InterPro" id="IPR017441">
    <property type="entry name" value="Protein_kinase_ATP_BS"/>
</dbReference>
<reference evidence="26" key="1">
    <citation type="submission" date="2023-10" db="EMBL/GenBank/DDBJ databases">
        <title>Chromosome-level genome of the transformable northern wattle, Acacia crassicarpa.</title>
        <authorList>
            <person name="Massaro I."/>
            <person name="Sinha N.R."/>
            <person name="Poethig S."/>
            <person name="Leichty A.R."/>
        </authorList>
    </citation>
    <scope>NUCLEOTIDE SEQUENCE</scope>
    <source>
        <strain evidence="26">Acra3RX</strain>
        <tissue evidence="26">Leaf</tissue>
    </source>
</reference>
<dbReference type="Gene3D" id="3.80.10.10">
    <property type="entry name" value="Ribonuclease Inhibitor"/>
    <property type="match status" value="3"/>
</dbReference>
<dbReference type="GO" id="GO:0005886">
    <property type="term" value="C:plasma membrane"/>
    <property type="evidence" value="ECO:0007669"/>
    <property type="project" value="UniProtKB-SubCell"/>
</dbReference>
<dbReference type="InterPro" id="IPR001611">
    <property type="entry name" value="Leu-rich_rpt"/>
</dbReference>
<dbReference type="Pfam" id="PF08263">
    <property type="entry name" value="LRRNT_2"/>
    <property type="match status" value="1"/>
</dbReference>
<dbReference type="Pfam" id="PF00560">
    <property type="entry name" value="LRR_1"/>
    <property type="match status" value="5"/>
</dbReference>
<evidence type="ECO:0000256" key="20">
    <source>
        <dbReference type="ARBA" id="ARBA00047899"/>
    </source>
</evidence>
<accession>A0AAE1J7V5</accession>
<keyword evidence="27" id="KW-1185">Reference proteome</keyword>
<keyword evidence="14" id="KW-0418">Kinase</keyword>